<dbReference type="InterPro" id="IPR005835">
    <property type="entry name" value="NTP_transferase_dom"/>
</dbReference>
<name>A0ABR7I9R1_9FIRM</name>
<dbReference type="Gene3D" id="3.10.580.10">
    <property type="entry name" value="CBS-domain"/>
    <property type="match status" value="1"/>
</dbReference>
<keyword evidence="1" id="KW-0129">CBS domain</keyword>
<reference evidence="3 4" key="1">
    <citation type="submission" date="2020-08" db="EMBL/GenBank/DDBJ databases">
        <title>Genome public.</title>
        <authorList>
            <person name="Liu C."/>
            <person name="Sun Q."/>
        </authorList>
    </citation>
    <scope>NUCLEOTIDE SEQUENCE [LARGE SCALE GENOMIC DNA]</scope>
    <source>
        <strain evidence="3 4">BX0805</strain>
    </source>
</reference>
<feature type="domain" description="CBS" evidence="2">
    <location>
        <begin position="1"/>
        <end position="62"/>
    </location>
</feature>
<dbReference type="RefSeq" id="WP_022516198.1">
    <property type="nucleotide sequence ID" value="NZ_JACOQH010000003.1"/>
</dbReference>
<dbReference type="Gene3D" id="3.90.550.10">
    <property type="entry name" value="Spore Coat Polysaccharide Biosynthesis Protein SpsA, Chain A"/>
    <property type="match status" value="1"/>
</dbReference>
<dbReference type="PANTHER" id="PTHR22572">
    <property type="entry name" value="SUGAR-1-PHOSPHATE GUANYL TRANSFERASE"/>
    <property type="match status" value="1"/>
</dbReference>
<evidence type="ECO:0000259" key="2">
    <source>
        <dbReference type="PROSITE" id="PS51371"/>
    </source>
</evidence>
<dbReference type="InterPro" id="IPR029044">
    <property type="entry name" value="Nucleotide-diphossugar_trans"/>
</dbReference>
<comment type="caution">
    <text evidence="3">The sequence shown here is derived from an EMBL/GenBank/DDBJ whole genome shotgun (WGS) entry which is preliminary data.</text>
</comment>
<dbReference type="InterPro" id="IPR050486">
    <property type="entry name" value="Mannose-1P_guanyltransferase"/>
</dbReference>
<proteinExistence type="predicted"/>
<sequence length="358" mass="40726">MRKEQLIQFLGESTLHIVEAMEKIDANAHGILFIADKSGRLQGTVTDGDIRRWIIRSGKLDVAVADIMNKDPKIVYRGEESQAQDYMKKVQVKALPVLDAEGKVTDIILDREDVTEMEKRDMKTLREVPVVVMAGGKGTRLYPYTKILPKPLIPIGDIPIMERIIDKFVEYGVADFYATVNYKKSMIKSYFADLAKEYSIQYVEEDKPLGTAGSLRLIDTEFECPIIVTNCDILIHADYADIYKYHKESGNAITIVSALKNIVVPYGVIHSKENGTVISMEEKPKLSYFVNTGMYVLNPDLLQKIPEDTFFHMTDLTDLLIQEGKQVGMYPISEDSFLDMGEFEEMRRMEKKLNLKSE</sequence>
<dbReference type="InterPro" id="IPR000644">
    <property type="entry name" value="CBS_dom"/>
</dbReference>
<dbReference type="SUPFAM" id="SSF54631">
    <property type="entry name" value="CBS-domain pair"/>
    <property type="match status" value="1"/>
</dbReference>
<evidence type="ECO:0000313" key="3">
    <source>
        <dbReference type="EMBL" id="MBC5753660.1"/>
    </source>
</evidence>
<dbReference type="CDD" id="cd06426">
    <property type="entry name" value="NTP_transferase_like_2"/>
    <property type="match status" value="1"/>
</dbReference>
<gene>
    <name evidence="3" type="ORF">H8Z76_06380</name>
</gene>
<dbReference type="EMBL" id="JACOQH010000003">
    <property type="protein sequence ID" value="MBC5753660.1"/>
    <property type="molecule type" value="Genomic_DNA"/>
</dbReference>
<evidence type="ECO:0000313" key="4">
    <source>
        <dbReference type="Proteomes" id="UP000621540"/>
    </source>
</evidence>
<dbReference type="Pfam" id="PF00571">
    <property type="entry name" value="CBS"/>
    <property type="match status" value="1"/>
</dbReference>
<dbReference type="Proteomes" id="UP000621540">
    <property type="component" value="Unassembled WGS sequence"/>
</dbReference>
<dbReference type="Pfam" id="PF00483">
    <property type="entry name" value="NTP_transferase"/>
    <property type="match status" value="1"/>
</dbReference>
<keyword evidence="4" id="KW-1185">Reference proteome</keyword>
<accession>A0ABR7I9R1</accession>
<organism evidence="3 4">
    <name type="scientific">Roseburia yibonii</name>
    <dbReference type="NCBI Taxonomy" id="2763063"/>
    <lineage>
        <taxon>Bacteria</taxon>
        <taxon>Bacillati</taxon>
        <taxon>Bacillota</taxon>
        <taxon>Clostridia</taxon>
        <taxon>Lachnospirales</taxon>
        <taxon>Lachnospiraceae</taxon>
        <taxon>Roseburia</taxon>
    </lineage>
</organism>
<dbReference type="PROSITE" id="PS51371">
    <property type="entry name" value="CBS"/>
    <property type="match status" value="1"/>
</dbReference>
<dbReference type="SUPFAM" id="SSF53448">
    <property type="entry name" value="Nucleotide-diphospho-sugar transferases"/>
    <property type="match status" value="1"/>
</dbReference>
<evidence type="ECO:0000256" key="1">
    <source>
        <dbReference type="PROSITE-ProRule" id="PRU00703"/>
    </source>
</evidence>
<dbReference type="InterPro" id="IPR046342">
    <property type="entry name" value="CBS_dom_sf"/>
</dbReference>
<protein>
    <submittedName>
        <fullName evidence="3">Nucleotidyltransferase family protein</fullName>
    </submittedName>
</protein>